<dbReference type="AlphaFoldDB" id="A0A221US75"/>
<dbReference type="PANTHER" id="PTHR42856:SF1">
    <property type="entry name" value="ACYL-COENZYME A THIOESTERASE PAAI"/>
    <property type="match status" value="1"/>
</dbReference>
<dbReference type="CDD" id="cd03443">
    <property type="entry name" value="PaaI_thioesterase"/>
    <property type="match status" value="1"/>
</dbReference>
<evidence type="ECO:0000256" key="1">
    <source>
        <dbReference type="ARBA" id="ARBA00022801"/>
    </source>
</evidence>
<dbReference type="EMBL" id="CP022515">
    <property type="protein sequence ID" value="ASO04048.1"/>
    <property type="molecule type" value="Genomic_DNA"/>
</dbReference>
<dbReference type="Gene3D" id="3.10.129.10">
    <property type="entry name" value="Hotdog Thioesterase"/>
    <property type="match status" value="1"/>
</dbReference>
<dbReference type="InterPro" id="IPR052723">
    <property type="entry name" value="Acyl-CoA_thioesterase_PaaI"/>
</dbReference>
<dbReference type="KEGG" id="aalg:AREALGSMS7_00560"/>
<dbReference type="Pfam" id="PF03061">
    <property type="entry name" value="4HBT"/>
    <property type="match status" value="1"/>
</dbReference>
<protein>
    <submittedName>
        <fullName evidence="3">4-hydroxybenzoyl-CoA thioesterase</fullName>
        <ecNumber evidence="3">3.1.2.23</ecNumber>
    </submittedName>
</protein>
<dbReference type="InterPro" id="IPR029069">
    <property type="entry name" value="HotDog_dom_sf"/>
</dbReference>
<dbReference type="NCBIfam" id="TIGR00369">
    <property type="entry name" value="unchar_dom_1"/>
    <property type="match status" value="1"/>
</dbReference>
<dbReference type="SUPFAM" id="SSF54637">
    <property type="entry name" value="Thioesterase/thiol ester dehydrase-isomerase"/>
    <property type="match status" value="1"/>
</dbReference>
<dbReference type="EC" id="3.1.2.23" evidence="3"/>
<dbReference type="PANTHER" id="PTHR42856">
    <property type="entry name" value="ACYL-COENZYME A THIOESTERASE PAAI"/>
    <property type="match status" value="1"/>
</dbReference>
<evidence type="ECO:0000313" key="3">
    <source>
        <dbReference type="EMBL" id="ASO04048.1"/>
    </source>
</evidence>
<proteinExistence type="predicted"/>
<organism evidence="3 4">
    <name type="scientific">Arenibacter algicola</name>
    <dbReference type="NCBI Taxonomy" id="616991"/>
    <lineage>
        <taxon>Bacteria</taxon>
        <taxon>Pseudomonadati</taxon>
        <taxon>Bacteroidota</taxon>
        <taxon>Flavobacteriia</taxon>
        <taxon>Flavobacteriales</taxon>
        <taxon>Flavobacteriaceae</taxon>
        <taxon>Arenibacter</taxon>
    </lineage>
</organism>
<dbReference type="RefSeq" id="WP_093977161.1">
    <property type="nucleotide sequence ID" value="NZ_CP022515.1"/>
</dbReference>
<dbReference type="Proteomes" id="UP000204551">
    <property type="component" value="Chromosome"/>
</dbReference>
<keyword evidence="1 3" id="KW-0378">Hydrolase</keyword>
<dbReference type="GO" id="GO:0018739">
    <property type="term" value="F:4-hydroxybenzoyl-CoA thioesterase activity"/>
    <property type="evidence" value="ECO:0007669"/>
    <property type="project" value="UniProtKB-EC"/>
</dbReference>
<sequence length="157" mass="17212">MNTIPVLEYIHKMINGSLDENDRTFMIYPTAISKTLGFRIAEVDKGTAIIEVDTDPLKHGNQQGTIHGGYLCELADAAIGTAHSTLINEGESFTSIELKTNFFRPVWKESLRAVAKPIQSGKTISCYICEIYKSNGKLAASVTSTVMTLRGEKAKGR</sequence>
<name>A0A221US75_9FLAO</name>
<evidence type="ECO:0000313" key="4">
    <source>
        <dbReference type="Proteomes" id="UP000204551"/>
    </source>
</evidence>
<gene>
    <name evidence="3" type="primary">fcbC</name>
    <name evidence="3" type="ORF">AREALGSMS7_00560</name>
</gene>
<feature type="domain" description="Thioesterase" evidence="2">
    <location>
        <begin position="63"/>
        <end position="139"/>
    </location>
</feature>
<dbReference type="InterPro" id="IPR006683">
    <property type="entry name" value="Thioestr_dom"/>
</dbReference>
<evidence type="ECO:0000259" key="2">
    <source>
        <dbReference type="Pfam" id="PF03061"/>
    </source>
</evidence>
<dbReference type="InterPro" id="IPR003736">
    <property type="entry name" value="PAAI_dom"/>
</dbReference>
<reference evidence="3 4" key="1">
    <citation type="submission" date="2017-07" db="EMBL/GenBank/DDBJ databases">
        <title>Genome Sequence of Arenibacter algicola Strain SMS7 Isolated from a culture of the Diatom Skeletonema marinoi.</title>
        <authorList>
            <person name="Topel M."/>
            <person name="Pinder M.I.M."/>
            <person name="Johansson O.N."/>
            <person name="Kourtchenko O."/>
            <person name="Godhe A."/>
            <person name="Clarke A.K."/>
        </authorList>
    </citation>
    <scope>NUCLEOTIDE SEQUENCE [LARGE SCALE GENOMIC DNA]</scope>
    <source>
        <strain evidence="3 4">SMS7</strain>
    </source>
</reference>
<accession>A0A221US75</accession>